<accession>A0A068SDZ8</accession>
<comment type="caution">
    <text evidence="1">The sequence shown here is derived from an EMBL/GenBank/DDBJ whole genome shotgun (WGS) entry which is preliminary data.</text>
</comment>
<dbReference type="AlphaFoldDB" id="A0A068SDZ8"/>
<keyword evidence="2" id="KW-1185">Reference proteome</keyword>
<name>A0A068SDZ8_9FUNG</name>
<dbReference type="EMBL" id="CBTN010000094">
    <property type="protein sequence ID" value="CDH60499.1"/>
    <property type="molecule type" value="Genomic_DNA"/>
</dbReference>
<proteinExistence type="predicted"/>
<dbReference type="Proteomes" id="UP000027586">
    <property type="component" value="Unassembled WGS sequence"/>
</dbReference>
<evidence type="ECO:0000313" key="1">
    <source>
        <dbReference type="EMBL" id="CDH60499.1"/>
    </source>
</evidence>
<organism evidence="1 2">
    <name type="scientific">Lichtheimia corymbifera JMRC:FSU:9682</name>
    <dbReference type="NCBI Taxonomy" id="1263082"/>
    <lineage>
        <taxon>Eukaryota</taxon>
        <taxon>Fungi</taxon>
        <taxon>Fungi incertae sedis</taxon>
        <taxon>Mucoromycota</taxon>
        <taxon>Mucoromycotina</taxon>
        <taxon>Mucoromycetes</taxon>
        <taxon>Mucorales</taxon>
        <taxon>Lichtheimiaceae</taxon>
        <taxon>Lichtheimia</taxon>
    </lineage>
</organism>
<sequence length="112" mass="12544">MTEWHTPWRVHPTTTPASLDTTCSLVHSSATSKRNSIHSSSCHLQGLYSNVTSYLQQPVLQPFFTRTADSRCIVAALFSCSNLLQYIRIIMDMGMDMDEYGFGLVHGMWGGN</sequence>
<gene>
    <name evidence="1" type="ORF">LCOR_11284.1</name>
</gene>
<dbReference type="VEuPathDB" id="FungiDB:LCOR_11284.1"/>
<protein>
    <submittedName>
        <fullName evidence="1">Uncharacterized protein</fullName>
    </submittedName>
</protein>
<reference evidence="1" key="1">
    <citation type="submission" date="2013-08" db="EMBL/GenBank/DDBJ databases">
        <title>Gene expansion shapes genome architecture in the human pathogen Lichtheimia corymbifera: an evolutionary genomics analysis in the ancient terrestrial Mucorales (Mucoromycotina).</title>
        <authorList>
            <person name="Schwartze V.U."/>
            <person name="Winter S."/>
            <person name="Shelest E."/>
            <person name="Marcet-Houben M."/>
            <person name="Horn F."/>
            <person name="Wehner S."/>
            <person name="Hoffmann K."/>
            <person name="Riege K."/>
            <person name="Sammeth M."/>
            <person name="Nowrousian M."/>
            <person name="Valiante V."/>
            <person name="Linde J."/>
            <person name="Jacobsen I.D."/>
            <person name="Marz M."/>
            <person name="Brakhage A.A."/>
            <person name="Gabaldon T."/>
            <person name="Bocker S."/>
            <person name="Voigt K."/>
        </authorList>
    </citation>
    <scope>NUCLEOTIDE SEQUENCE [LARGE SCALE GENOMIC DNA]</scope>
    <source>
        <strain evidence="1">FSU 9682</strain>
    </source>
</reference>
<evidence type="ECO:0000313" key="2">
    <source>
        <dbReference type="Proteomes" id="UP000027586"/>
    </source>
</evidence>